<keyword evidence="3" id="KW-1185">Reference proteome</keyword>
<evidence type="ECO:0000256" key="1">
    <source>
        <dbReference type="SAM" id="MobiDB-lite"/>
    </source>
</evidence>
<dbReference type="EMBL" id="JAADYS010000637">
    <property type="protein sequence ID" value="KAF4468247.1"/>
    <property type="molecule type" value="Genomic_DNA"/>
</dbReference>
<sequence length="134" mass="14550">MSNLNDSIPEALIITLNAIWPALGPDGLAFDADPAAPELLKDLLQGDMAYIDNNLALEEPSSPQALRDTQDTASSDSPTDSIPELIFDTVSPTESNDSFDWEWVEGEDIGEGMFEEAMIMDDVFGSDIVIEVLD</sequence>
<feature type="region of interest" description="Disordered" evidence="1">
    <location>
        <begin position="59"/>
        <end position="98"/>
    </location>
</feature>
<organism evidence="2 3">
    <name type="scientific">Fusarium albosuccineum</name>
    <dbReference type="NCBI Taxonomy" id="1237068"/>
    <lineage>
        <taxon>Eukaryota</taxon>
        <taxon>Fungi</taxon>
        <taxon>Dikarya</taxon>
        <taxon>Ascomycota</taxon>
        <taxon>Pezizomycotina</taxon>
        <taxon>Sordariomycetes</taxon>
        <taxon>Hypocreomycetidae</taxon>
        <taxon>Hypocreales</taxon>
        <taxon>Nectriaceae</taxon>
        <taxon>Fusarium</taxon>
        <taxon>Fusarium decemcellulare species complex</taxon>
    </lineage>
</organism>
<dbReference type="AlphaFoldDB" id="A0A8H4LF25"/>
<name>A0A8H4LF25_9HYPO</name>
<proteinExistence type="predicted"/>
<comment type="caution">
    <text evidence="2">The sequence shown here is derived from an EMBL/GenBank/DDBJ whole genome shotgun (WGS) entry which is preliminary data.</text>
</comment>
<reference evidence="2 3" key="1">
    <citation type="submission" date="2020-01" db="EMBL/GenBank/DDBJ databases">
        <title>Identification and distribution of gene clusters putatively required for synthesis of sphingolipid metabolism inhibitors in phylogenetically diverse species of the filamentous fungus Fusarium.</title>
        <authorList>
            <person name="Kim H.-S."/>
            <person name="Busman M."/>
            <person name="Brown D.W."/>
            <person name="Divon H."/>
            <person name="Uhlig S."/>
            <person name="Proctor R.H."/>
        </authorList>
    </citation>
    <scope>NUCLEOTIDE SEQUENCE [LARGE SCALE GENOMIC DNA]</scope>
    <source>
        <strain evidence="2 3">NRRL 20459</strain>
    </source>
</reference>
<protein>
    <submittedName>
        <fullName evidence="2">Uncharacterized protein</fullName>
    </submittedName>
</protein>
<feature type="compositionally biased region" description="Polar residues" evidence="1">
    <location>
        <begin position="71"/>
        <end position="80"/>
    </location>
</feature>
<accession>A0A8H4LF25</accession>
<evidence type="ECO:0000313" key="2">
    <source>
        <dbReference type="EMBL" id="KAF4468247.1"/>
    </source>
</evidence>
<gene>
    <name evidence="2" type="ORF">FALBO_4866</name>
</gene>
<evidence type="ECO:0000313" key="3">
    <source>
        <dbReference type="Proteomes" id="UP000554235"/>
    </source>
</evidence>
<dbReference type="Proteomes" id="UP000554235">
    <property type="component" value="Unassembled WGS sequence"/>
</dbReference>